<proteinExistence type="inferred from homology"/>
<dbReference type="InterPro" id="IPR002694">
    <property type="entry name" value="Znf_CHC2"/>
</dbReference>
<evidence type="ECO:0000313" key="17">
    <source>
        <dbReference type="EMBL" id="MZP28871.1"/>
    </source>
</evidence>
<dbReference type="SMART" id="SM00400">
    <property type="entry name" value="ZnF_CHCC"/>
    <property type="match status" value="1"/>
</dbReference>
<dbReference type="InterPro" id="IPR013264">
    <property type="entry name" value="DNAG_N"/>
</dbReference>
<dbReference type="Proteomes" id="UP000463470">
    <property type="component" value="Unassembled WGS sequence"/>
</dbReference>
<dbReference type="GO" id="GO:0003677">
    <property type="term" value="F:DNA binding"/>
    <property type="evidence" value="ECO:0007669"/>
    <property type="project" value="UniProtKB-KW"/>
</dbReference>
<keyword evidence="11 12" id="KW-0804">Transcription</keyword>
<feature type="zinc finger region" description="CHC2-type" evidence="12 14">
    <location>
        <begin position="37"/>
        <end position="61"/>
    </location>
</feature>
<feature type="region of interest" description="Disordered" evidence="15">
    <location>
        <begin position="637"/>
        <end position="659"/>
    </location>
</feature>
<evidence type="ECO:0000256" key="10">
    <source>
        <dbReference type="ARBA" id="ARBA00023125"/>
    </source>
</evidence>
<dbReference type="GO" id="GO:0003899">
    <property type="term" value="F:DNA-directed RNA polymerase activity"/>
    <property type="evidence" value="ECO:0007669"/>
    <property type="project" value="UniProtKB-UniRule"/>
</dbReference>
<evidence type="ECO:0000256" key="15">
    <source>
        <dbReference type="SAM" id="MobiDB-lite"/>
    </source>
</evidence>
<evidence type="ECO:0000256" key="14">
    <source>
        <dbReference type="PIRSR" id="PIRSR002811-1"/>
    </source>
</evidence>
<protein>
    <recommendedName>
        <fullName evidence="12 13">DNA primase</fullName>
        <ecNumber evidence="12">2.7.7.101</ecNumber>
    </recommendedName>
</protein>
<evidence type="ECO:0000256" key="2">
    <source>
        <dbReference type="ARBA" id="ARBA00022515"/>
    </source>
</evidence>
<comment type="similarity">
    <text evidence="12 13">Belongs to the DnaG primase family.</text>
</comment>
<keyword evidence="9" id="KW-0460">Magnesium</keyword>
<dbReference type="InterPro" id="IPR016136">
    <property type="entry name" value="DNA_helicase_N/primase_C"/>
</dbReference>
<evidence type="ECO:0000256" key="13">
    <source>
        <dbReference type="PIRNR" id="PIRNR002811"/>
    </source>
</evidence>
<dbReference type="SUPFAM" id="SSF57783">
    <property type="entry name" value="Zinc beta-ribbon"/>
    <property type="match status" value="1"/>
</dbReference>
<dbReference type="Pfam" id="PF01807">
    <property type="entry name" value="Zn_ribbon_DnaG"/>
    <property type="match status" value="1"/>
</dbReference>
<gene>
    <name evidence="12" type="primary">dnaG</name>
    <name evidence="17" type="ORF">GTO91_03995</name>
</gene>
<dbReference type="PROSITE" id="PS50880">
    <property type="entry name" value="TOPRIM"/>
    <property type="match status" value="1"/>
</dbReference>
<dbReference type="PIRSF" id="PIRSF002811">
    <property type="entry name" value="DnaG"/>
    <property type="match status" value="1"/>
</dbReference>
<dbReference type="RefSeq" id="WP_161255205.1">
    <property type="nucleotide sequence ID" value="NZ_WXEY01000003.1"/>
</dbReference>
<keyword evidence="6 12" id="KW-0479">Metal-binding</keyword>
<dbReference type="InterPro" id="IPR034151">
    <property type="entry name" value="TOPRIM_DnaG_bac"/>
</dbReference>
<dbReference type="EMBL" id="WXEY01000003">
    <property type="protein sequence ID" value="MZP28871.1"/>
    <property type="molecule type" value="Genomic_DNA"/>
</dbReference>
<sequence length="659" mass="73032">MRDPQIVDEIRHRLDIVEIVADYVALKRQGGRYAGLCPFHSEKTPSFTVSRDKQYFHCFGCGTGGDVFTFVMLRENLTFPETLKKLAERAGVTLPEQKLTPTQQAQRTAVERGRALHKRAVELYFQCLREDGRARPAREYLSRRGVSDSVAVDFGLGFAPPGWEFLATRLQQEGYNPEELERFGLIVPRQGGEGHYDRFRNRIIFPIFDAQGRPVAFGGRVLDDEVPKYLNSPETPLYKKGQHLYGLNKAGPAIREKGVAVLVEGYMDVIACHQHGIRQAVASLGTAMTTEQGRLLLRYGPRVLICYDSDRAGMEATVKAGEILTALGAQIHVLTLPEGKDPDEYLQRHGADSFWLAAEQAPPFFNFCYSRAAAAQDLSSAAGKASVVRELTSLLLAMPSAVEQEANIQWLARELRLSEAAVMEEIRGHARNARAPGMRKENIRHTISASAPAWSAGDPGTQAAFTAPGDAGAVDGATAGPESGAERRQHSANRKEQAWRYLLYWMIEDPDRVRWVFERLGEEIPRAEEPLGEILAALTAVSDEGGGGSLTGRVAERLSTNNAKGYLSALLVEDILCREPVIEDCINTLRYGWLTEEIASLESQVDAFSRSGEMEAMQRLLPRLAKLQQARNRAARRQGAMPFGGRLDQRPWYKGGNHG</sequence>
<dbReference type="Gene3D" id="3.40.1360.10">
    <property type="match status" value="1"/>
</dbReference>
<dbReference type="GO" id="GO:0008270">
    <property type="term" value="F:zinc ion binding"/>
    <property type="evidence" value="ECO:0007669"/>
    <property type="project" value="UniProtKB-UniRule"/>
</dbReference>
<evidence type="ECO:0000256" key="6">
    <source>
        <dbReference type="ARBA" id="ARBA00022723"/>
    </source>
</evidence>
<dbReference type="OrthoDB" id="9803773at2"/>
<comment type="function">
    <text evidence="12 13">RNA polymerase that catalyzes the synthesis of short RNA molecules used as primers for DNA polymerase during DNA replication.</text>
</comment>
<dbReference type="InterPro" id="IPR019475">
    <property type="entry name" value="DNA_primase_DnaB-bd"/>
</dbReference>
<dbReference type="InterPro" id="IPR030846">
    <property type="entry name" value="DnaG_bac"/>
</dbReference>
<dbReference type="Gene3D" id="3.90.580.10">
    <property type="entry name" value="Zinc finger, CHC2-type domain"/>
    <property type="match status" value="1"/>
</dbReference>
<feature type="domain" description="Toprim" evidence="16">
    <location>
        <begin position="258"/>
        <end position="339"/>
    </location>
</feature>
<dbReference type="HAMAP" id="MF_00974">
    <property type="entry name" value="DNA_primase_DnaG"/>
    <property type="match status" value="1"/>
</dbReference>
<dbReference type="SMART" id="SM00766">
    <property type="entry name" value="DnaG_DnaB_bind"/>
    <property type="match status" value="1"/>
</dbReference>
<dbReference type="PANTHER" id="PTHR30313:SF2">
    <property type="entry name" value="DNA PRIMASE"/>
    <property type="match status" value="1"/>
</dbReference>
<evidence type="ECO:0000256" key="12">
    <source>
        <dbReference type="HAMAP-Rule" id="MF_00974"/>
    </source>
</evidence>
<keyword evidence="1 12" id="KW-0240">DNA-directed RNA polymerase</keyword>
<comment type="cofactor">
    <cofactor evidence="12 13 14">
        <name>Zn(2+)</name>
        <dbReference type="ChEBI" id="CHEBI:29105"/>
    </cofactor>
    <text evidence="12 13 14">Binds 1 zinc ion per monomer.</text>
</comment>
<keyword evidence="8 12" id="KW-0862">Zinc</keyword>
<keyword evidence="4 12" id="KW-0548">Nucleotidyltransferase</keyword>
<dbReference type="Pfam" id="PF10410">
    <property type="entry name" value="DnaB_bind"/>
    <property type="match status" value="1"/>
</dbReference>
<dbReference type="EC" id="2.7.7.101" evidence="12"/>
<dbReference type="PANTHER" id="PTHR30313">
    <property type="entry name" value="DNA PRIMASE"/>
    <property type="match status" value="1"/>
</dbReference>
<dbReference type="InterPro" id="IPR006171">
    <property type="entry name" value="TOPRIM_dom"/>
</dbReference>
<dbReference type="FunFam" id="3.90.980.10:FF:000001">
    <property type="entry name" value="DNA primase"/>
    <property type="match status" value="1"/>
</dbReference>
<evidence type="ECO:0000256" key="5">
    <source>
        <dbReference type="ARBA" id="ARBA00022705"/>
    </source>
</evidence>
<dbReference type="GO" id="GO:0000428">
    <property type="term" value="C:DNA-directed RNA polymerase complex"/>
    <property type="evidence" value="ECO:0007669"/>
    <property type="project" value="UniProtKB-KW"/>
</dbReference>
<evidence type="ECO:0000313" key="18">
    <source>
        <dbReference type="Proteomes" id="UP000463470"/>
    </source>
</evidence>
<name>A0A845L7H2_9FIRM</name>
<comment type="domain">
    <text evidence="12">Contains an N-terminal zinc-binding domain, a central core domain that contains the primase activity, and a C-terminal DnaB-binding domain.</text>
</comment>
<evidence type="ECO:0000256" key="1">
    <source>
        <dbReference type="ARBA" id="ARBA00022478"/>
    </source>
</evidence>
<evidence type="ECO:0000259" key="16">
    <source>
        <dbReference type="PROSITE" id="PS50880"/>
    </source>
</evidence>
<dbReference type="InterPro" id="IPR050219">
    <property type="entry name" value="DnaG_primase"/>
</dbReference>
<organism evidence="17 18">
    <name type="scientific">Heliomicrobium undosum</name>
    <dbReference type="NCBI Taxonomy" id="121734"/>
    <lineage>
        <taxon>Bacteria</taxon>
        <taxon>Bacillati</taxon>
        <taxon>Bacillota</taxon>
        <taxon>Clostridia</taxon>
        <taxon>Eubacteriales</taxon>
        <taxon>Heliobacteriaceae</taxon>
        <taxon>Heliomicrobium</taxon>
    </lineage>
</organism>
<evidence type="ECO:0000256" key="8">
    <source>
        <dbReference type="ARBA" id="ARBA00022833"/>
    </source>
</evidence>
<dbReference type="InterPro" id="IPR006295">
    <property type="entry name" value="DNA_primase_DnaG"/>
</dbReference>
<keyword evidence="2 12" id="KW-0639">Primosome</keyword>
<comment type="subunit">
    <text evidence="12">Monomer. Interacts with DnaB.</text>
</comment>
<dbReference type="Gene3D" id="1.10.860.10">
    <property type="entry name" value="DNAb Helicase, Chain A"/>
    <property type="match status" value="1"/>
</dbReference>
<keyword evidence="7 12" id="KW-0863">Zinc-finger</keyword>
<evidence type="ECO:0000256" key="11">
    <source>
        <dbReference type="ARBA" id="ARBA00023163"/>
    </source>
</evidence>
<dbReference type="AlphaFoldDB" id="A0A845L7H2"/>
<keyword evidence="18" id="KW-1185">Reference proteome</keyword>
<dbReference type="FunFam" id="3.90.580.10:FF:000001">
    <property type="entry name" value="DNA primase"/>
    <property type="match status" value="1"/>
</dbReference>
<keyword evidence="10 12" id="KW-0238">DNA-binding</keyword>
<dbReference type="Gene3D" id="3.90.980.10">
    <property type="entry name" value="DNA primase, catalytic core, N-terminal domain"/>
    <property type="match status" value="1"/>
</dbReference>
<feature type="region of interest" description="Disordered" evidence="15">
    <location>
        <begin position="451"/>
        <end position="491"/>
    </location>
</feature>
<evidence type="ECO:0000256" key="4">
    <source>
        <dbReference type="ARBA" id="ARBA00022695"/>
    </source>
</evidence>
<reference evidence="17 18" key="1">
    <citation type="submission" date="2020-01" db="EMBL/GenBank/DDBJ databases">
        <title>Whole-genome sequence of Heliobacterium undosum DSM 13378.</title>
        <authorList>
            <person name="Kyndt J.A."/>
            <person name="Meyer T.E."/>
        </authorList>
    </citation>
    <scope>NUCLEOTIDE SEQUENCE [LARGE SCALE GENOMIC DNA]</scope>
    <source>
        <strain evidence="17 18">DSM 13378</strain>
    </source>
</reference>
<keyword evidence="5 12" id="KW-0235">DNA replication</keyword>
<dbReference type="GO" id="GO:0006269">
    <property type="term" value="P:DNA replication, synthesis of primer"/>
    <property type="evidence" value="ECO:0007669"/>
    <property type="project" value="UniProtKB-UniRule"/>
</dbReference>
<dbReference type="InterPro" id="IPR013173">
    <property type="entry name" value="DNA_primase_DnaG_DnaB-bd_dom"/>
</dbReference>
<evidence type="ECO:0000256" key="7">
    <source>
        <dbReference type="ARBA" id="ARBA00022771"/>
    </source>
</evidence>
<dbReference type="GO" id="GO:0005737">
    <property type="term" value="C:cytoplasm"/>
    <property type="evidence" value="ECO:0007669"/>
    <property type="project" value="TreeGrafter"/>
</dbReference>
<evidence type="ECO:0000256" key="3">
    <source>
        <dbReference type="ARBA" id="ARBA00022679"/>
    </source>
</evidence>
<feature type="compositionally biased region" description="Low complexity" evidence="15">
    <location>
        <begin position="466"/>
        <end position="481"/>
    </location>
</feature>
<dbReference type="InterPro" id="IPR036977">
    <property type="entry name" value="DNA_primase_Znf_CHC2"/>
</dbReference>
<dbReference type="SUPFAM" id="SSF56731">
    <property type="entry name" value="DNA primase core"/>
    <property type="match status" value="1"/>
</dbReference>
<dbReference type="InterPro" id="IPR037068">
    <property type="entry name" value="DNA_primase_core_N_sf"/>
</dbReference>
<dbReference type="SMART" id="SM00493">
    <property type="entry name" value="TOPRIM"/>
    <property type="match status" value="1"/>
</dbReference>
<dbReference type="FunFam" id="3.40.1360.10:FF:000002">
    <property type="entry name" value="DNA primase"/>
    <property type="match status" value="1"/>
</dbReference>
<dbReference type="Pfam" id="PF13155">
    <property type="entry name" value="Toprim_2"/>
    <property type="match status" value="1"/>
</dbReference>
<dbReference type="Pfam" id="PF08275">
    <property type="entry name" value="DNAG_N"/>
    <property type="match status" value="1"/>
</dbReference>
<accession>A0A845L7H2</accession>
<comment type="catalytic activity">
    <reaction evidence="12">
        <text>ssDNA + n NTP = ssDNA/pppN(pN)n-1 hybrid + (n-1) diphosphate.</text>
        <dbReference type="EC" id="2.7.7.101"/>
    </reaction>
</comment>
<dbReference type="GO" id="GO:1990077">
    <property type="term" value="C:primosome complex"/>
    <property type="evidence" value="ECO:0007669"/>
    <property type="project" value="UniProtKB-KW"/>
</dbReference>
<comment type="caution">
    <text evidence="17">The sequence shown here is derived from an EMBL/GenBank/DDBJ whole genome shotgun (WGS) entry which is preliminary data.</text>
</comment>
<keyword evidence="3 12" id="KW-0808">Transferase</keyword>
<evidence type="ECO:0000256" key="9">
    <source>
        <dbReference type="ARBA" id="ARBA00022842"/>
    </source>
</evidence>
<dbReference type="NCBIfam" id="TIGR01391">
    <property type="entry name" value="dnaG"/>
    <property type="match status" value="1"/>
</dbReference>
<dbReference type="CDD" id="cd03364">
    <property type="entry name" value="TOPRIM_DnaG_primases"/>
    <property type="match status" value="1"/>
</dbReference>